<dbReference type="RefSeq" id="WP_105353958.1">
    <property type="nucleotide sequence ID" value="NZ_PUIA01000037.1"/>
</dbReference>
<dbReference type="InterPro" id="IPR003807">
    <property type="entry name" value="DUF202"/>
</dbReference>
<proteinExistence type="predicted"/>
<evidence type="ECO:0000256" key="5">
    <source>
        <dbReference type="SAM" id="Phobius"/>
    </source>
</evidence>
<reference evidence="7 8" key="1">
    <citation type="submission" date="2018-02" db="EMBL/GenBank/DDBJ databases">
        <title>Comparative genomes isolates from brazilian mangrove.</title>
        <authorList>
            <person name="Araujo J.E."/>
            <person name="Taketani R.G."/>
            <person name="Silva M.C.P."/>
            <person name="Loureco M.V."/>
            <person name="Andreote F.D."/>
        </authorList>
    </citation>
    <scope>NUCLEOTIDE SEQUENCE [LARGE SCALE GENOMIC DNA]</scope>
    <source>
        <strain evidence="7 8">HEX-2 MGV</strain>
    </source>
</reference>
<comment type="subcellular location">
    <subcellularLocation>
        <location evidence="1">Endomembrane system</location>
        <topology evidence="1">Multi-pass membrane protein</topology>
    </subcellularLocation>
</comment>
<keyword evidence="4 5" id="KW-0472">Membrane</keyword>
<keyword evidence="2 5" id="KW-0812">Transmembrane</keyword>
<evidence type="ECO:0000256" key="3">
    <source>
        <dbReference type="ARBA" id="ARBA00022989"/>
    </source>
</evidence>
<accession>A0A2S8FGH0</accession>
<evidence type="ECO:0000256" key="1">
    <source>
        <dbReference type="ARBA" id="ARBA00004127"/>
    </source>
</evidence>
<sequence length="143" mass="15397">MSTEEQKPLPPSDPRVFFAAERTMLAWLRTGLAVIGVGFLVARFGLFLRMLRNPGVDISPPLFSSLIGIGFVLLGATLIGISAWQHSGFIRVMTLEQRPANYSMHLAIWVSAVVTFLGLALAIYLLLSVFTGQPIHAAGASGS</sequence>
<dbReference type="GO" id="GO:0012505">
    <property type="term" value="C:endomembrane system"/>
    <property type="evidence" value="ECO:0007669"/>
    <property type="project" value="UniProtKB-SubCell"/>
</dbReference>
<evidence type="ECO:0000256" key="2">
    <source>
        <dbReference type="ARBA" id="ARBA00022692"/>
    </source>
</evidence>
<dbReference type="AlphaFoldDB" id="A0A2S8FGH0"/>
<keyword evidence="3 5" id="KW-1133">Transmembrane helix</keyword>
<feature type="transmembrane region" description="Helical" evidence="5">
    <location>
        <begin position="26"/>
        <end position="50"/>
    </location>
</feature>
<dbReference type="OrthoDB" id="582337at2"/>
<gene>
    <name evidence="7" type="ORF">C5Y96_13095</name>
</gene>
<feature type="domain" description="DUF202" evidence="6">
    <location>
        <begin position="15"/>
        <end position="86"/>
    </location>
</feature>
<protein>
    <recommendedName>
        <fullName evidence="6">DUF202 domain-containing protein</fullName>
    </recommendedName>
</protein>
<evidence type="ECO:0000259" key="6">
    <source>
        <dbReference type="Pfam" id="PF02656"/>
    </source>
</evidence>
<dbReference type="Proteomes" id="UP000240009">
    <property type="component" value="Unassembled WGS sequence"/>
</dbReference>
<evidence type="ECO:0000256" key="4">
    <source>
        <dbReference type="ARBA" id="ARBA00023136"/>
    </source>
</evidence>
<feature type="transmembrane region" description="Helical" evidence="5">
    <location>
        <begin position="104"/>
        <end position="127"/>
    </location>
</feature>
<feature type="transmembrane region" description="Helical" evidence="5">
    <location>
        <begin position="62"/>
        <end position="84"/>
    </location>
</feature>
<name>A0A2S8FGH0_9BACT</name>
<evidence type="ECO:0000313" key="8">
    <source>
        <dbReference type="Proteomes" id="UP000240009"/>
    </source>
</evidence>
<dbReference type="Pfam" id="PF02656">
    <property type="entry name" value="DUF202"/>
    <property type="match status" value="1"/>
</dbReference>
<organism evidence="7 8">
    <name type="scientific">Blastopirellula marina</name>
    <dbReference type="NCBI Taxonomy" id="124"/>
    <lineage>
        <taxon>Bacteria</taxon>
        <taxon>Pseudomonadati</taxon>
        <taxon>Planctomycetota</taxon>
        <taxon>Planctomycetia</taxon>
        <taxon>Pirellulales</taxon>
        <taxon>Pirellulaceae</taxon>
        <taxon>Blastopirellula</taxon>
    </lineage>
</organism>
<comment type="caution">
    <text evidence="7">The sequence shown here is derived from an EMBL/GenBank/DDBJ whole genome shotgun (WGS) entry which is preliminary data.</text>
</comment>
<evidence type="ECO:0000313" key="7">
    <source>
        <dbReference type="EMBL" id="PQO31275.1"/>
    </source>
</evidence>
<dbReference type="EMBL" id="PUIA01000037">
    <property type="protein sequence ID" value="PQO31275.1"/>
    <property type="molecule type" value="Genomic_DNA"/>
</dbReference>